<dbReference type="Proteomes" id="UP000652761">
    <property type="component" value="Unassembled WGS sequence"/>
</dbReference>
<dbReference type="OrthoDB" id="2016516at2759"/>
<dbReference type="Gene3D" id="3.40.50.1820">
    <property type="entry name" value="alpha/beta hydrolase"/>
    <property type="match status" value="1"/>
</dbReference>
<organism evidence="1 2">
    <name type="scientific">Colocasia esculenta</name>
    <name type="common">Wild taro</name>
    <name type="synonym">Arum esculentum</name>
    <dbReference type="NCBI Taxonomy" id="4460"/>
    <lineage>
        <taxon>Eukaryota</taxon>
        <taxon>Viridiplantae</taxon>
        <taxon>Streptophyta</taxon>
        <taxon>Embryophyta</taxon>
        <taxon>Tracheophyta</taxon>
        <taxon>Spermatophyta</taxon>
        <taxon>Magnoliopsida</taxon>
        <taxon>Liliopsida</taxon>
        <taxon>Araceae</taxon>
        <taxon>Aroideae</taxon>
        <taxon>Colocasieae</taxon>
        <taxon>Colocasia</taxon>
    </lineage>
</organism>
<dbReference type="SUPFAM" id="SSF53474">
    <property type="entry name" value="alpha/beta-Hydrolases"/>
    <property type="match status" value="1"/>
</dbReference>
<evidence type="ECO:0000313" key="2">
    <source>
        <dbReference type="Proteomes" id="UP000652761"/>
    </source>
</evidence>
<dbReference type="EMBL" id="NMUH01000433">
    <property type="protein sequence ID" value="MQL79109.1"/>
    <property type="molecule type" value="Genomic_DNA"/>
</dbReference>
<dbReference type="InterPro" id="IPR029058">
    <property type="entry name" value="AB_hydrolase_fold"/>
</dbReference>
<name>A0A843UGE5_COLES</name>
<dbReference type="PANTHER" id="PTHR31934">
    <property type="entry name" value="ALPHA/BETA-HYDROLASES SUPERFAMILY PROTEIN"/>
    <property type="match status" value="1"/>
</dbReference>
<evidence type="ECO:0000313" key="1">
    <source>
        <dbReference type="EMBL" id="MQL79109.1"/>
    </source>
</evidence>
<dbReference type="PANTHER" id="PTHR31934:SF5">
    <property type="entry name" value="OS05G0557900 PROTEIN"/>
    <property type="match status" value="1"/>
</dbReference>
<evidence type="ECO:0008006" key="3">
    <source>
        <dbReference type="Google" id="ProtNLM"/>
    </source>
</evidence>
<comment type="caution">
    <text evidence="1">The sequence shown here is derived from an EMBL/GenBank/DDBJ whole genome shotgun (WGS) entry which is preliminary data.</text>
</comment>
<keyword evidence="2" id="KW-1185">Reference proteome</keyword>
<proteinExistence type="predicted"/>
<gene>
    <name evidence="1" type="ORF">Taro_011522</name>
</gene>
<accession>A0A843UGE5</accession>
<dbReference type="AlphaFoldDB" id="A0A843UGE5"/>
<reference evidence="1" key="1">
    <citation type="submission" date="2017-07" db="EMBL/GenBank/DDBJ databases">
        <title>Taro Niue Genome Assembly and Annotation.</title>
        <authorList>
            <person name="Atibalentja N."/>
            <person name="Keating K."/>
            <person name="Fields C.J."/>
        </authorList>
    </citation>
    <scope>NUCLEOTIDE SEQUENCE</scope>
    <source>
        <strain evidence="1">Niue_2</strain>
        <tissue evidence="1">Leaf</tissue>
    </source>
</reference>
<sequence>MGPKGGEGRDKITIAWLANCEQFQFLSPSPPTRAEKTQSSGGTREACSEALGSRSFLSVTSSLGRLMDDILVHLLTLTSHLSHRFIRFLYVSCEKNTAGIFPRHRMAGEKWIAACGGWDKQIHGASLWRLFSNHSPMYFVNTKKFFSKMGLACHIAKIHSEASVEQNAWELKKYIEELYWGSGKRVLILGHSKGGIDAAAALSVYWSDLKDKVAGLALAQSPYGGSPVASDILRDGQVADRETRRIMEFIVCKLIKGDIRALEDLTYERRKEFIANHILPSDEVPLVSFHTEASVSLSVVATMSHIAHAELPWLPACHSEANVGGRRVPVVAPVAAAMAVCAGHLQLRYGEKSDGVVTRRDAEVPGSVVVRLKRKLDHGWMVYATRQENHPEADACELCEALLTLLVEVGRSTKHSVPETSCTGKE</sequence>
<protein>
    <recommendedName>
        <fullName evidence="3">Alpha/beta-Hydrolases superfamily protein</fullName>
    </recommendedName>
</protein>